<accession>A0A2T7Q031</accession>
<gene>
    <name evidence="3" type="ORF">C0Q70_01655</name>
</gene>
<comment type="caution">
    <text evidence="3">The sequence shown here is derived from an EMBL/GenBank/DDBJ whole genome shotgun (WGS) entry which is preliminary data.</text>
</comment>
<reference evidence="3 4" key="1">
    <citation type="submission" date="2018-04" db="EMBL/GenBank/DDBJ databases">
        <title>The genome of golden apple snail Pomacea canaliculata provides insight into stress tolerance and invasive adaptation.</title>
        <authorList>
            <person name="Liu C."/>
            <person name="Liu B."/>
            <person name="Ren Y."/>
            <person name="Zhang Y."/>
            <person name="Wang H."/>
            <person name="Li S."/>
            <person name="Jiang F."/>
            <person name="Yin L."/>
            <person name="Zhang G."/>
            <person name="Qian W."/>
            <person name="Fan W."/>
        </authorList>
    </citation>
    <scope>NUCLEOTIDE SEQUENCE [LARGE SCALE GENOMIC DNA]</scope>
    <source>
        <strain evidence="3">SZHN2017</strain>
        <tissue evidence="3">Muscle</tissue>
    </source>
</reference>
<keyword evidence="4" id="KW-1185">Reference proteome</keyword>
<feature type="compositionally biased region" description="Polar residues" evidence="1">
    <location>
        <begin position="161"/>
        <end position="180"/>
    </location>
</feature>
<dbReference type="EMBL" id="PZQS01000001">
    <property type="protein sequence ID" value="PVD39028.1"/>
    <property type="molecule type" value="Genomic_DNA"/>
</dbReference>
<sequence>MTLVVVCCPIADWFEAVRALECLAVIIYFTACVVAMYDNCLAEYDPCTPPSRRVEVVTCVAGMTGVAGLVIYSVMMDINRSADYVFGWSHTLTSAGLSTAFLVVILMAVTNRVSIPVPQVDSAVMGTEETLVMSYRFTEPAASPLHRPGAPYQSRPDHKCQQSGTSASCVSSQCQPSSAQPLIRGKEPAKNGWKPKSHCYQT</sequence>
<feature type="transmembrane region" description="Helical" evidence="2">
    <location>
        <begin position="54"/>
        <end position="75"/>
    </location>
</feature>
<evidence type="ECO:0000313" key="3">
    <source>
        <dbReference type="EMBL" id="PVD39028.1"/>
    </source>
</evidence>
<keyword evidence="2" id="KW-0812">Transmembrane</keyword>
<evidence type="ECO:0000256" key="2">
    <source>
        <dbReference type="SAM" id="Phobius"/>
    </source>
</evidence>
<keyword evidence="2" id="KW-1133">Transmembrane helix</keyword>
<dbReference type="AlphaFoldDB" id="A0A2T7Q031"/>
<name>A0A2T7Q031_POMCA</name>
<feature type="transmembrane region" description="Helical" evidence="2">
    <location>
        <begin position="87"/>
        <end position="109"/>
    </location>
</feature>
<feature type="compositionally biased region" description="Basic residues" evidence="1">
    <location>
        <begin position="193"/>
        <end position="202"/>
    </location>
</feature>
<dbReference type="OrthoDB" id="10636573at2759"/>
<evidence type="ECO:0008006" key="5">
    <source>
        <dbReference type="Google" id="ProtNLM"/>
    </source>
</evidence>
<evidence type="ECO:0000313" key="4">
    <source>
        <dbReference type="Proteomes" id="UP000245119"/>
    </source>
</evidence>
<feature type="region of interest" description="Disordered" evidence="1">
    <location>
        <begin position="142"/>
        <end position="202"/>
    </location>
</feature>
<feature type="transmembrane region" description="Helical" evidence="2">
    <location>
        <begin position="23"/>
        <end position="42"/>
    </location>
</feature>
<evidence type="ECO:0000256" key="1">
    <source>
        <dbReference type="SAM" id="MobiDB-lite"/>
    </source>
</evidence>
<keyword evidence="2" id="KW-0472">Membrane</keyword>
<proteinExistence type="predicted"/>
<organism evidence="3 4">
    <name type="scientific">Pomacea canaliculata</name>
    <name type="common">Golden apple snail</name>
    <dbReference type="NCBI Taxonomy" id="400727"/>
    <lineage>
        <taxon>Eukaryota</taxon>
        <taxon>Metazoa</taxon>
        <taxon>Spiralia</taxon>
        <taxon>Lophotrochozoa</taxon>
        <taxon>Mollusca</taxon>
        <taxon>Gastropoda</taxon>
        <taxon>Caenogastropoda</taxon>
        <taxon>Architaenioglossa</taxon>
        <taxon>Ampullarioidea</taxon>
        <taxon>Ampullariidae</taxon>
        <taxon>Pomacea</taxon>
    </lineage>
</organism>
<dbReference type="Proteomes" id="UP000245119">
    <property type="component" value="Linkage Group LG1"/>
</dbReference>
<protein>
    <recommendedName>
        <fullName evidence="5">MARVEL domain-containing protein</fullName>
    </recommendedName>
</protein>